<proteinExistence type="predicted"/>
<gene>
    <name evidence="1" type="ORF">RC74_18805</name>
</gene>
<organism evidence="1 2">
    <name type="scientific">Falsihalocynthiibacter arcticus</name>
    <dbReference type="NCBI Taxonomy" id="1579316"/>
    <lineage>
        <taxon>Bacteria</taxon>
        <taxon>Pseudomonadati</taxon>
        <taxon>Pseudomonadota</taxon>
        <taxon>Alphaproteobacteria</taxon>
        <taxon>Rhodobacterales</taxon>
        <taxon>Roseobacteraceae</taxon>
        <taxon>Falsihalocynthiibacter</taxon>
    </lineage>
</organism>
<evidence type="ECO:0000313" key="1">
    <source>
        <dbReference type="EMBL" id="AML53037.1"/>
    </source>
</evidence>
<sequence>MSHSPERSNQQSITKAELARHLNVDATSVGRIAASIGLEAIAGRYPWRKIWRREHKTEGVWLKSHHATLIASGSTVLAEVEILEEALKTPL</sequence>
<dbReference type="OrthoDB" id="7855448at2"/>
<reference evidence="1 2" key="1">
    <citation type="submission" date="2016-02" db="EMBL/GenBank/DDBJ databases">
        <title>Complete genome sequence of Halocynthiibacter arcticus PAMC 20958t from arctic marine sediment.</title>
        <authorList>
            <person name="Lee Y.M."/>
            <person name="Baek K."/>
            <person name="Lee H.K."/>
            <person name="Shin S.C."/>
        </authorList>
    </citation>
    <scope>NUCLEOTIDE SEQUENCE [LARGE SCALE GENOMIC DNA]</scope>
    <source>
        <strain evidence="1">PAMC 20958</strain>
    </source>
</reference>
<name>A0A126V4F6_9RHOB</name>
<keyword evidence="2" id="KW-1185">Reference proteome</keyword>
<dbReference type="Proteomes" id="UP000070371">
    <property type="component" value="Chromosome"/>
</dbReference>
<dbReference type="KEGG" id="hat:RC74_18805"/>
<dbReference type="EMBL" id="CP014327">
    <property type="protein sequence ID" value="AML53037.1"/>
    <property type="molecule type" value="Genomic_DNA"/>
</dbReference>
<evidence type="ECO:0000313" key="2">
    <source>
        <dbReference type="Proteomes" id="UP000070371"/>
    </source>
</evidence>
<protein>
    <submittedName>
        <fullName evidence="1">Uncharacterized protein</fullName>
    </submittedName>
</protein>
<dbReference type="RefSeq" id="WP_039003462.1">
    <property type="nucleotide sequence ID" value="NZ_CP014327.1"/>
</dbReference>
<accession>A0A126V4F6</accession>
<dbReference type="AlphaFoldDB" id="A0A126V4F6"/>